<dbReference type="Gene3D" id="3.30.710.10">
    <property type="entry name" value="Potassium Channel Kv1.1, Chain A"/>
    <property type="match status" value="1"/>
</dbReference>
<dbReference type="AlphaFoldDB" id="A0AAE0WXN2"/>
<reference evidence="1" key="1">
    <citation type="submission" date="2023-07" db="EMBL/GenBank/DDBJ databases">
        <title>Black Yeasts Isolated from many extreme environments.</title>
        <authorList>
            <person name="Coleine C."/>
            <person name="Stajich J.E."/>
            <person name="Selbmann L."/>
        </authorList>
    </citation>
    <scope>NUCLEOTIDE SEQUENCE</scope>
    <source>
        <strain evidence="1">CCFEE 5485</strain>
    </source>
</reference>
<evidence type="ECO:0008006" key="3">
    <source>
        <dbReference type="Google" id="ProtNLM"/>
    </source>
</evidence>
<dbReference type="Proteomes" id="UP001274830">
    <property type="component" value="Unassembled WGS sequence"/>
</dbReference>
<accession>A0AAE0WXN2</accession>
<dbReference type="EMBL" id="JAUTXT010000001">
    <property type="protein sequence ID" value="KAK3679934.1"/>
    <property type="molecule type" value="Genomic_DNA"/>
</dbReference>
<protein>
    <recommendedName>
        <fullName evidence="3">BTB domain-containing protein</fullName>
    </recommendedName>
</protein>
<organism evidence="1 2">
    <name type="scientific">Recurvomyces mirabilis</name>
    <dbReference type="NCBI Taxonomy" id="574656"/>
    <lineage>
        <taxon>Eukaryota</taxon>
        <taxon>Fungi</taxon>
        <taxon>Dikarya</taxon>
        <taxon>Ascomycota</taxon>
        <taxon>Pezizomycotina</taxon>
        <taxon>Dothideomycetes</taxon>
        <taxon>Dothideomycetidae</taxon>
        <taxon>Mycosphaerellales</taxon>
        <taxon>Teratosphaeriaceae</taxon>
        <taxon>Recurvomyces</taxon>
    </lineage>
</organism>
<comment type="caution">
    <text evidence="1">The sequence shown here is derived from an EMBL/GenBank/DDBJ whole genome shotgun (WGS) entry which is preliminary data.</text>
</comment>
<name>A0AAE0WXN2_9PEZI</name>
<sequence length="209" mass="23782">MASEPARKKARLEYRYTFTVLVGDEEKPFVLHATIASAKSPFFDAACNGQFKESQAKELLCLKRIRRSLGHLFKDQDADHGAYTQWGYARLYTLASMLLDVKLQNQVVDDFKAFLLVHNKGPTMAALHEIYQNGPAGSTLQRYVMDWYANHCAELSDFFQKHRAQFPSAFLGDVLIRVSKAKHEKVPNPNDLAPCHYHEHNDEVPKCPA</sequence>
<evidence type="ECO:0000313" key="2">
    <source>
        <dbReference type="Proteomes" id="UP001274830"/>
    </source>
</evidence>
<gene>
    <name evidence="1" type="ORF">LTR78_000311</name>
</gene>
<keyword evidence="2" id="KW-1185">Reference proteome</keyword>
<proteinExistence type="predicted"/>
<dbReference type="InterPro" id="IPR011333">
    <property type="entry name" value="SKP1/BTB/POZ_sf"/>
</dbReference>
<dbReference type="PANTHER" id="PTHR47843">
    <property type="entry name" value="BTB DOMAIN-CONTAINING PROTEIN-RELATED"/>
    <property type="match status" value="1"/>
</dbReference>
<evidence type="ECO:0000313" key="1">
    <source>
        <dbReference type="EMBL" id="KAK3679934.1"/>
    </source>
</evidence>